<evidence type="ECO:0000313" key="11">
    <source>
        <dbReference type="EMBL" id="KAK3854491.1"/>
    </source>
</evidence>
<keyword evidence="12" id="KW-1185">Reference proteome</keyword>
<evidence type="ECO:0000256" key="9">
    <source>
        <dbReference type="SAM" id="SignalP"/>
    </source>
</evidence>
<feature type="region of interest" description="Disordered" evidence="7">
    <location>
        <begin position="995"/>
        <end position="1014"/>
    </location>
</feature>
<feature type="region of interest" description="Disordered" evidence="7">
    <location>
        <begin position="28"/>
        <end position="97"/>
    </location>
</feature>
<feature type="compositionally biased region" description="Low complexity" evidence="7">
    <location>
        <begin position="296"/>
        <end position="310"/>
    </location>
</feature>
<organism evidence="11 12">
    <name type="scientific">Petrolisthes cinctipes</name>
    <name type="common">Flat porcelain crab</name>
    <dbReference type="NCBI Taxonomy" id="88211"/>
    <lineage>
        <taxon>Eukaryota</taxon>
        <taxon>Metazoa</taxon>
        <taxon>Ecdysozoa</taxon>
        <taxon>Arthropoda</taxon>
        <taxon>Crustacea</taxon>
        <taxon>Multicrustacea</taxon>
        <taxon>Malacostraca</taxon>
        <taxon>Eumalacostraca</taxon>
        <taxon>Eucarida</taxon>
        <taxon>Decapoda</taxon>
        <taxon>Pleocyemata</taxon>
        <taxon>Anomura</taxon>
        <taxon>Galatheoidea</taxon>
        <taxon>Porcellanidae</taxon>
        <taxon>Petrolisthes</taxon>
    </lineage>
</organism>
<feature type="region of interest" description="Disordered" evidence="7">
    <location>
        <begin position="260"/>
        <end position="425"/>
    </location>
</feature>
<dbReference type="InterPro" id="IPR059081">
    <property type="entry name" value="PRRT3-4"/>
</dbReference>
<feature type="compositionally biased region" description="Basic and acidic residues" evidence="7">
    <location>
        <begin position="1028"/>
        <end position="1050"/>
    </location>
</feature>
<feature type="chain" id="PRO_5041971160" description="Proline-rich transmembrane protein 3/4 domain-containing protein" evidence="9">
    <location>
        <begin position="29"/>
        <end position="1370"/>
    </location>
</feature>
<feature type="transmembrane region" description="Helical" evidence="8">
    <location>
        <begin position="565"/>
        <end position="585"/>
    </location>
</feature>
<evidence type="ECO:0000256" key="2">
    <source>
        <dbReference type="ARBA" id="ARBA00022553"/>
    </source>
</evidence>
<feature type="transmembrane region" description="Helical" evidence="8">
    <location>
        <begin position="451"/>
        <end position="470"/>
    </location>
</feature>
<feature type="compositionally biased region" description="Acidic residues" evidence="7">
    <location>
        <begin position="359"/>
        <end position="368"/>
    </location>
</feature>
<evidence type="ECO:0000256" key="8">
    <source>
        <dbReference type="SAM" id="Phobius"/>
    </source>
</evidence>
<feature type="transmembrane region" description="Helical" evidence="8">
    <location>
        <begin position="519"/>
        <end position="544"/>
    </location>
</feature>
<feature type="compositionally biased region" description="Basic and acidic residues" evidence="7">
    <location>
        <begin position="348"/>
        <end position="357"/>
    </location>
</feature>
<feature type="region of interest" description="Disordered" evidence="7">
    <location>
        <begin position="1024"/>
        <end position="1060"/>
    </location>
</feature>
<comment type="caution">
    <text evidence="11">The sequence shown here is derived from an EMBL/GenBank/DDBJ whole genome shotgun (WGS) entry which is preliminary data.</text>
</comment>
<evidence type="ECO:0000256" key="6">
    <source>
        <dbReference type="ARBA" id="ARBA00023136"/>
    </source>
</evidence>
<dbReference type="Proteomes" id="UP001286313">
    <property type="component" value="Unassembled WGS sequence"/>
</dbReference>
<feature type="compositionally biased region" description="Polar residues" evidence="7">
    <location>
        <begin position="391"/>
        <end position="422"/>
    </location>
</feature>
<evidence type="ECO:0000256" key="7">
    <source>
        <dbReference type="SAM" id="MobiDB-lite"/>
    </source>
</evidence>
<feature type="transmembrane region" description="Helical" evidence="8">
    <location>
        <begin position="694"/>
        <end position="720"/>
    </location>
</feature>
<accession>A0AAE1BP99</accession>
<feature type="compositionally biased region" description="Polar residues" evidence="7">
    <location>
        <begin position="373"/>
        <end position="382"/>
    </location>
</feature>
<feature type="compositionally biased region" description="Polar residues" evidence="7">
    <location>
        <begin position="1002"/>
        <end position="1012"/>
    </location>
</feature>
<evidence type="ECO:0000256" key="5">
    <source>
        <dbReference type="ARBA" id="ARBA00022989"/>
    </source>
</evidence>
<keyword evidence="4 9" id="KW-0732">Signal</keyword>
<gene>
    <name evidence="11" type="ORF">Pcinc_039036</name>
</gene>
<evidence type="ECO:0000259" key="10">
    <source>
        <dbReference type="Pfam" id="PF25987"/>
    </source>
</evidence>
<keyword evidence="2" id="KW-0597">Phosphoprotein</keyword>
<feature type="compositionally biased region" description="Polar residues" evidence="7">
    <location>
        <begin position="1314"/>
        <end position="1336"/>
    </location>
</feature>
<feature type="domain" description="Proline-rich transmembrane protein 3/4" evidence="10">
    <location>
        <begin position="450"/>
        <end position="720"/>
    </location>
</feature>
<feature type="transmembrane region" description="Helical" evidence="8">
    <location>
        <begin position="491"/>
        <end position="513"/>
    </location>
</feature>
<feature type="region of interest" description="Disordered" evidence="7">
    <location>
        <begin position="934"/>
        <end position="986"/>
    </location>
</feature>
<feature type="signal peptide" evidence="9">
    <location>
        <begin position="1"/>
        <end position="28"/>
    </location>
</feature>
<evidence type="ECO:0000256" key="1">
    <source>
        <dbReference type="ARBA" id="ARBA00004141"/>
    </source>
</evidence>
<dbReference type="Pfam" id="PF25987">
    <property type="entry name" value="PRRT3"/>
    <property type="match status" value="1"/>
</dbReference>
<feature type="transmembrane region" description="Helical" evidence="8">
    <location>
        <begin position="667"/>
        <end position="688"/>
    </location>
</feature>
<sequence length="1370" mass="152094">MRGWPLPYTLKAVVVCCVLLPTLPPAASTPAAPTPAINTTDSLPPHPAATLTNAGLPHYATQTHAPPPLPDPASDIPATLPYPATTSSPGHTPPIAPETRVRVGRLIEHTSSGNDGPLPSTRVSQALRSDARVTAAGVSPEGLVSLPGAPAGLTRTSEGNPDTESPPAAAVVEIPKGRLLSASTTRPVFPSLLENLIIRRSPNTVTSDSLVHRRRHGHVGTPAWLRRGLGESAHDIRSQIVSSKFEEQIAGVFRNVAYGTSESEEGHEGYDMKEGGSSGGSTRIERTTVLSEEPQSDYVADGSDDSSSVARGQRNATPPDQTPSLGTNMKETSSKEPDDDDATNSPDRGNKNEKPAIEELLEPDEYDMFEGHYSNTTTTSDNVDVPRRGDTQTGVTSQWVDPSDSTTNESEVTHRSTTNTFIRPTPKPSGTYRPVSKVSWFDMLLCTNRNLTWVLINFLLGLIMLGLSFLGPYRLLTMRSCTHLLPRTHYVTVHLLVFVAASLKAVYLFHLAFGSRGRLPLVLILILTNTGFPCFSSAFLILMVMMFLTADVQVYKPKFLTVQNIFIFIVIKMVLCFVADVIVGSAHSKSVLVLARVMLIIVAVTIILIFIRKYQVVLQVSQLLQREFQGELKLLVLPAKDVSQQRQMGIKYILRNRLGFWCRMMKVAAVCVGLLAVIHLFHTIFLISSHVPAWAWWIFHVSGCFVEFMLAVSICVAAALTQRYDENINFVYSFLVPPILVRKKKSVESKTSNGEAVYQRVSFSSGTESTQYTTCYPEAMPVGPGSYGRTTKAPKRRSATVRRSATFSHAPYQRPEAKVVRARMVPRPLVPRTGSVSHIPMYGHPSGSHLSIYGPGLVSHLPIYSPPSDTSVLVHEDGFVRVRAHGELNDGHLYPRGSLIQLQQSHFLGSQPQLQGSPAQHLNGLGRQESFYASLSRQRRRPHGVDVLQNNIDMPDSEYHSSPSTRSRHSHRSHSHHPTTQAEVDYHSLSRKTSFREPHMEQLNNMGDNNNYPRRRRSTRELRHHHLNNLDRPESEYRNPTRRQVSRDDNNDPNLQLEDRRNSMVSPLNLYEEQHLHSQNPTSRHKISNYSVPTTPLAVSPHHNNYAAAVPRSPRESQFPKPFVRIGSNISLQGEEVMYGDYIPRGNPVRRNHSSAGYFPSRNMAPPSPSLVDAHRFGSLRLSEMRKRQGRHHGGYGCIKPSHRHYDKYPRMTEDEDTVCELPSSRGPRRNAWSPDNTTGAAHMDRERDCPSRQSNSSKRSDGTDQDWALELIKSSDMLADFYSLKRRKKENAEKASKTSNENSPEKNPEDTENTSQTSKDISPDNNPEVGNNVSPTPKDISKEKTSSDEMNSDTAENIATRASKDDDNS</sequence>
<protein>
    <recommendedName>
        <fullName evidence="10">Proline-rich transmembrane protein 3/4 domain-containing protein</fullName>
    </recommendedName>
</protein>
<comment type="subcellular location">
    <subcellularLocation>
        <location evidence="1">Membrane</location>
        <topology evidence="1">Multi-pass membrane protein</topology>
    </subcellularLocation>
</comment>
<name>A0AAE1BP99_PETCI</name>
<feature type="compositionally biased region" description="Basic residues" evidence="7">
    <location>
        <begin position="966"/>
        <end position="977"/>
    </location>
</feature>
<keyword evidence="3 8" id="KW-0812">Transmembrane</keyword>
<evidence type="ECO:0000256" key="4">
    <source>
        <dbReference type="ARBA" id="ARBA00022729"/>
    </source>
</evidence>
<dbReference type="PANTHER" id="PTHR35578:SF6">
    <property type="entry name" value="PROLINE-RICH TRANSMEMBRANE PROTEIN 4"/>
    <property type="match status" value="1"/>
</dbReference>
<proteinExistence type="predicted"/>
<feature type="region of interest" description="Disordered" evidence="7">
    <location>
        <begin position="1288"/>
        <end position="1370"/>
    </location>
</feature>
<keyword evidence="5 8" id="KW-1133">Transmembrane helix</keyword>
<dbReference type="EMBL" id="JAWQEG010006556">
    <property type="protein sequence ID" value="KAK3854491.1"/>
    <property type="molecule type" value="Genomic_DNA"/>
</dbReference>
<feature type="region of interest" description="Disordered" evidence="7">
    <location>
        <begin position="1217"/>
        <end position="1264"/>
    </location>
</feature>
<feature type="compositionally biased region" description="Polar residues" evidence="7">
    <location>
        <begin position="1349"/>
        <end position="1358"/>
    </location>
</feature>
<feature type="transmembrane region" description="Helical" evidence="8">
    <location>
        <begin position="591"/>
        <end position="611"/>
    </location>
</feature>
<feature type="compositionally biased region" description="Polar residues" evidence="7">
    <location>
        <begin position="314"/>
        <end position="331"/>
    </location>
</feature>
<keyword evidence="6 8" id="KW-0472">Membrane</keyword>
<dbReference type="InterPro" id="IPR052836">
    <property type="entry name" value="PRRT_domain-containing"/>
</dbReference>
<evidence type="ECO:0000313" key="12">
    <source>
        <dbReference type="Proteomes" id="UP001286313"/>
    </source>
</evidence>
<reference evidence="11" key="1">
    <citation type="submission" date="2023-10" db="EMBL/GenBank/DDBJ databases">
        <title>Genome assemblies of two species of porcelain crab, Petrolisthes cinctipes and Petrolisthes manimaculis (Anomura: Porcellanidae).</title>
        <authorList>
            <person name="Angst P."/>
        </authorList>
    </citation>
    <scope>NUCLEOTIDE SEQUENCE</scope>
    <source>
        <strain evidence="11">PB745_01</strain>
        <tissue evidence="11">Gill</tissue>
    </source>
</reference>
<evidence type="ECO:0000256" key="3">
    <source>
        <dbReference type="ARBA" id="ARBA00022692"/>
    </source>
</evidence>
<feature type="compositionally biased region" description="Basic and acidic residues" evidence="7">
    <location>
        <begin position="264"/>
        <end position="274"/>
    </location>
</feature>
<dbReference type="PANTHER" id="PTHR35578">
    <property type="entry name" value="PROLINE-RICH TRANSMEMBRANE PROTEIN 4-RELATED"/>
    <property type="match status" value="1"/>
</dbReference>